<dbReference type="Pfam" id="PF00561">
    <property type="entry name" value="Abhydrolase_1"/>
    <property type="match status" value="1"/>
</dbReference>
<dbReference type="ESTHER" id="sphww-a5j2a5">
    <property type="family name" value="Carbon-carbon_bond_hydrolase"/>
</dbReference>
<dbReference type="GO" id="GO:0016020">
    <property type="term" value="C:membrane"/>
    <property type="evidence" value="ECO:0007669"/>
    <property type="project" value="TreeGrafter"/>
</dbReference>
<dbReference type="InterPro" id="IPR029058">
    <property type="entry name" value="AB_hydrolase_fold"/>
</dbReference>
<organism evidence="2">
    <name type="scientific">Rhizorhabdus wittichii (strain DSM 6014 / CCUG 31198 / JCM 15750 / NBRC 105917 / EY 4224 / RW1)</name>
    <name type="common">Sphingomonas wittichii</name>
    <dbReference type="NCBI Taxonomy" id="392499"/>
    <lineage>
        <taxon>Bacteria</taxon>
        <taxon>Pseudomonadati</taxon>
        <taxon>Pseudomonadota</taxon>
        <taxon>Alphaproteobacteria</taxon>
        <taxon>Sphingomonadales</taxon>
        <taxon>Sphingomonadaceae</taxon>
        <taxon>Rhizorhabdus</taxon>
    </lineage>
</organism>
<accession>A5J2A5</accession>
<dbReference type="InterPro" id="IPR000073">
    <property type="entry name" value="AB_hydrolase_1"/>
</dbReference>
<evidence type="ECO:0000313" key="2">
    <source>
        <dbReference type="EMBL" id="ABI85303.1"/>
    </source>
</evidence>
<proteinExistence type="predicted"/>
<dbReference type="EC" id="3.7.1.8" evidence="2"/>
<dbReference type="PRINTS" id="PR00111">
    <property type="entry name" value="ABHYDROLASE"/>
</dbReference>
<evidence type="ECO:0000259" key="1">
    <source>
        <dbReference type="Pfam" id="PF00561"/>
    </source>
</evidence>
<dbReference type="GO" id="GO:0047372">
    <property type="term" value="F:monoacylglycerol lipase activity"/>
    <property type="evidence" value="ECO:0007669"/>
    <property type="project" value="TreeGrafter"/>
</dbReference>
<reference evidence="2" key="1">
    <citation type="submission" date="2006-08" db="EMBL/GenBank/DDBJ databases">
        <authorList>
            <person name="Seah S.Y.K."/>
            <person name="Eltis L.D."/>
        </authorList>
    </citation>
    <scope>NUCLEOTIDE SEQUENCE</scope>
    <source>
        <strain evidence="2">RW1</strain>
    </source>
</reference>
<dbReference type="PANTHER" id="PTHR43798">
    <property type="entry name" value="MONOACYLGLYCEROL LIPASE"/>
    <property type="match status" value="1"/>
</dbReference>
<dbReference type="EMBL" id="DQ975235">
    <property type="protein sequence ID" value="ABI85303.1"/>
    <property type="molecule type" value="Genomic_DNA"/>
</dbReference>
<dbReference type="Gene3D" id="3.40.50.1820">
    <property type="entry name" value="alpha/beta hydrolase"/>
    <property type="match status" value="1"/>
</dbReference>
<reference evidence="2" key="2">
    <citation type="journal article" date="2007" name="J. Bacteriol.">
        <title>Characterization of a C-C bond hydrolase from Sphingomonas wittichii RW1 with novel specificities towards polychlorinated biphenyl metabolites.</title>
        <authorList>
            <person name="Seah S.Y."/>
            <person name="Ke J."/>
            <person name="Denis G."/>
            <person name="Horsman G.P."/>
            <person name="Fortin P.D."/>
            <person name="Whiting C.J."/>
            <person name="Eltis L.D."/>
        </authorList>
    </citation>
    <scope>NUCLEOTIDE SEQUENCE</scope>
    <source>
        <strain evidence="2">RW1</strain>
    </source>
</reference>
<dbReference type="InterPro" id="IPR050266">
    <property type="entry name" value="AB_hydrolase_sf"/>
</dbReference>
<dbReference type="PANTHER" id="PTHR43798:SF5">
    <property type="entry name" value="MONOACYLGLYCEROL LIPASE ABHD6"/>
    <property type="match status" value="1"/>
</dbReference>
<feature type="domain" description="AB hydrolase-1" evidence="1">
    <location>
        <begin position="27"/>
        <end position="262"/>
    </location>
</feature>
<dbReference type="AlphaFoldDB" id="A5J2A5"/>
<dbReference type="GO" id="GO:0046464">
    <property type="term" value="P:acylglycerol catabolic process"/>
    <property type="evidence" value="ECO:0007669"/>
    <property type="project" value="TreeGrafter"/>
</dbReference>
<sequence length="279" mass="30393">MFEQFESKFIDCDGIRTHYIEMGEGDPLVLVHGGGAGADGRSNFADNFPIFARHMRVIAYDMVGFGQTDAPDPAGFAYTQAARTDHLISFIKALGLSKICLIGNSMGGTTACGAALKAPELIDRLVLMGAAVNISPDDMVANRDDLAAVMSYDGSEEGMRKIIAALTHSYQPTDDIVHYRHEASLRPTTTAAYKATMGWAKQNGLYYSPEQLASLTMPVLVLGGKNDVMVPVRKVIDQILAIPQAQAIGHVFPNCGHWVMIEYPEEFCTQTLHFFGKLD</sequence>
<dbReference type="SUPFAM" id="SSF53474">
    <property type="entry name" value="alpha/beta-Hydrolases"/>
    <property type="match status" value="1"/>
</dbReference>
<keyword evidence="2" id="KW-0378">Hydrolase</keyword>
<name>A5J2A5_RHIWR</name>
<protein>
    <submittedName>
        <fullName evidence="2">Meta-cleavage pathway hydrolase protein</fullName>
        <ecNumber evidence="2">3.7.1.8</ecNumber>
    </submittedName>
</protein>